<keyword evidence="1" id="KW-0732">Signal</keyword>
<feature type="chain" id="PRO_5012911831" description="DUF945 domain-containing protein" evidence="1">
    <location>
        <begin position="23"/>
        <end position="671"/>
    </location>
</feature>
<comment type="caution">
    <text evidence="2">The sequence shown here is derived from an EMBL/GenBank/DDBJ whole genome shotgun (WGS) entry which is preliminary data.</text>
</comment>
<evidence type="ECO:0000256" key="1">
    <source>
        <dbReference type="SAM" id="SignalP"/>
    </source>
</evidence>
<feature type="signal peptide" evidence="1">
    <location>
        <begin position="1"/>
        <end position="22"/>
    </location>
</feature>
<proteinExistence type="predicted"/>
<dbReference type="Proteomes" id="UP000189549">
    <property type="component" value="Unassembled WGS sequence"/>
</dbReference>
<organism evidence="2 3">
    <name type="scientific">Rodentibacter ratti</name>
    <dbReference type="NCBI Taxonomy" id="1906745"/>
    <lineage>
        <taxon>Bacteria</taxon>
        <taxon>Pseudomonadati</taxon>
        <taxon>Pseudomonadota</taxon>
        <taxon>Gammaproteobacteria</taxon>
        <taxon>Pasteurellales</taxon>
        <taxon>Pasteurellaceae</taxon>
        <taxon>Rodentibacter</taxon>
    </lineage>
</organism>
<reference evidence="2 3" key="1">
    <citation type="submission" date="2016-10" db="EMBL/GenBank/DDBJ databases">
        <title>Rodentibacter gen. nov. and new species.</title>
        <authorList>
            <person name="Christensen H."/>
        </authorList>
    </citation>
    <scope>NUCLEOTIDE SEQUENCE [LARGE SCALE GENOMIC DNA]</scope>
    <source>
        <strain evidence="2 3">Ppn157</strain>
    </source>
</reference>
<dbReference type="AlphaFoldDB" id="A0A1V3L429"/>
<evidence type="ECO:0000313" key="3">
    <source>
        <dbReference type="Proteomes" id="UP000189549"/>
    </source>
</evidence>
<name>A0A1V3L429_9PAST</name>
<evidence type="ECO:0000313" key="2">
    <source>
        <dbReference type="EMBL" id="OOF84706.1"/>
    </source>
</evidence>
<dbReference type="RefSeq" id="WP_077476264.1">
    <property type="nucleotide sequence ID" value="NZ_MLAH01000034.1"/>
</dbReference>
<dbReference type="STRING" id="1906745.BKG94_01880"/>
<protein>
    <recommendedName>
        <fullName evidence="4">DUF945 domain-containing protein</fullName>
    </recommendedName>
</protein>
<gene>
    <name evidence="2" type="ORF">BKG93_06595</name>
</gene>
<dbReference type="EMBL" id="MLAH01000034">
    <property type="protein sequence ID" value="OOF84706.1"/>
    <property type="molecule type" value="Genomic_DNA"/>
</dbReference>
<evidence type="ECO:0008006" key="4">
    <source>
        <dbReference type="Google" id="ProtNLM"/>
    </source>
</evidence>
<accession>A0A1V3L429</accession>
<sequence length="671" mass="76778">MSKRKKITLTLATILVVAGAGAQIYTNHKVDQVLQKFPYSLDNQATLQITESNKNFFSRDLIFSVKDNDEQNAEIISTKLTTLPFFITAESKFSDQFVRKLNKDLNITIDKNTINSKFSPVGDYLQSNILTEFRDFANKPQQMTLSLNFSNERDIELKGDLTGFNYDNESKLKNVEGKVYFTSLSASQYDLTNIELTAENAELALLNGENTRLQLKNATYKFNKKKEDNTEKRDLITKLSSDILRISNKNRTTEESQTIFGGLNITLNQQGVPSAVNFYNEFKKLSSGEQNIKNGIELFISLLTKNDYFDGKISVISVNAPKNQKPYFNLQNGNMTLKLENKDLTKGNIDFQLLVESVKQTPEDDAQKWDAKDGKLRVQVKNYNTANELAFIPFFLETLTIKSPPLKDNKDFLNLKEKWVKEFRENSTIDFSLGSLNLFENKITGLTLNNQYESLENDQYNEMFTLNAKKMSVPEQGMQIEDLSISIPLKGNNHRAYLSSTFCLGAYDRLCQAYLTPSTQERYLNNVWLDLDFILDNANVSFNLNTLPETKAYPVKFEANGMMTKAPEEVKSSQGWSFLDRVEGLLTVSFDKRLVEIPDEKTSKIKEQSAFWRMIQSEIKPYDTVLSPFVEEGENYVAKFEKNDNGYFINGKSFEEIEQELLIEEESSSEK</sequence>